<sequence>MLASKSQKSVKPKIPENGVKNAQIQQKGYAIFAVGDEWYCVDIDSIYEILHDFTITPVSHLAGIFEGIINLRGESIPVVNLRNLLNLKGSNTNYQVCIISINNGIKTGFLVDSDIEIIRSTEVSCFPLPDCFNSEEQKFLEGIIEHKNRLIGIIRFKDALDILTKRRLE</sequence>
<feature type="domain" description="CheW-like" evidence="1">
    <location>
        <begin position="26"/>
        <end position="165"/>
    </location>
</feature>
<dbReference type="Gene3D" id="2.40.50.180">
    <property type="entry name" value="CheA-289, Domain 4"/>
    <property type="match status" value="1"/>
</dbReference>
<organism evidence="2">
    <name type="scientific">candidate division WOR-3 bacterium</name>
    <dbReference type="NCBI Taxonomy" id="2052148"/>
    <lineage>
        <taxon>Bacteria</taxon>
        <taxon>Bacteria division WOR-3</taxon>
    </lineage>
</organism>
<proteinExistence type="predicted"/>
<dbReference type="Pfam" id="PF01584">
    <property type="entry name" value="CheW"/>
    <property type="match status" value="1"/>
</dbReference>
<reference evidence="2" key="1">
    <citation type="journal article" date="2020" name="mSystems">
        <title>Genome- and Community-Level Interaction Insights into Carbon Utilization and Element Cycling Functions of Hydrothermarchaeota in Hydrothermal Sediment.</title>
        <authorList>
            <person name="Zhou Z."/>
            <person name="Liu Y."/>
            <person name="Xu W."/>
            <person name="Pan J."/>
            <person name="Luo Z.H."/>
            <person name="Li M."/>
        </authorList>
    </citation>
    <scope>NUCLEOTIDE SEQUENCE [LARGE SCALE GENOMIC DNA]</scope>
    <source>
        <strain evidence="2">SpSt-961</strain>
    </source>
</reference>
<dbReference type="SMART" id="SM00260">
    <property type="entry name" value="CheW"/>
    <property type="match status" value="1"/>
</dbReference>
<dbReference type="AlphaFoldDB" id="A0A7V3VU40"/>
<dbReference type="SUPFAM" id="SSF50341">
    <property type="entry name" value="CheW-like"/>
    <property type="match status" value="1"/>
</dbReference>
<dbReference type="GO" id="GO:0007165">
    <property type="term" value="P:signal transduction"/>
    <property type="evidence" value="ECO:0007669"/>
    <property type="project" value="InterPro"/>
</dbReference>
<dbReference type="InterPro" id="IPR002545">
    <property type="entry name" value="CheW-lke_dom"/>
</dbReference>
<dbReference type="PANTHER" id="PTHR22617">
    <property type="entry name" value="CHEMOTAXIS SENSOR HISTIDINE KINASE-RELATED"/>
    <property type="match status" value="1"/>
</dbReference>
<dbReference type="PANTHER" id="PTHR22617:SF23">
    <property type="entry name" value="CHEMOTAXIS PROTEIN CHEW"/>
    <property type="match status" value="1"/>
</dbReference>
<dbReference type="InterPro" id="IPR036061">
    <property type="entry name" value="CheW-like_dom_sf"/>
</dbReference>
<dbReference type="Gene3D" id="2.30.30.40">
    <property type="entry name" value="SH3 Domains"/>
    <property type="match status" value="1"/>
</dbReference>
<comment type="caution">
    <text evidence="2">The sequence shown here is derived from an EMBL/GenBank/DDBJ whole genome shotgun (WGS) entry which is preliminary data.</text>
</comment>
<accession>A0A7V3VU40</accession>
<dbReference type="GO" id="GO:0006935">
    <property type="term" value="P:chemotaxis"/>
    <property type="evidence" value="ECO:0007669"/>
    <property type="project" value="InterPro"/>
</dbReference>
<gene>
    <name evidence="2" type="ORF">ENX68_05625</name>
</gene>
<protein>
    <recommendedName>
        <fullName evidence="1">CheW-like domain-containing protein</fullName>
    </recommendedName>
</protein>
<dbReference type="InterPro" id="IPR039315">
    <property type="entry name" value="CheW"/>
</dbReference>
<name>A0A7V3VU40_UNCW3</name>
<dbReference type="GO" id="GO:0005829">
    <property type="term" value="C:cytosol"/>
    <property type="evidence" value="ECO:0007669"/>
    <property type="project" value="TreeGrafter"/>
</dbReference>
<dbReference type="PROSITE" id="PS50851">
    <property type="entry name" value="CHEW"/>
    <property type="match status" value="1"/>
</dbReference>
<evidence type="ECO:0000313" key="2">
    <source>
        <dbReference type="EMBL" id="HGE78461.1"/>
    </source>
</evidence>
<dbReference type="EMBL" id="DTOZ01000144">
    <property type="protein sequence ID" value="HGE78461.1"/>
    <property type="molecule type" value="Genomic_DNA"/>
</dbReference>
<evidence type="ECO:0000259" key="1">
    <source>
        <dbReference type="PROSITE" id="PS50851"/>
    </source>
</evidence>